<reference evidence="3" key="1">
    <citation type="journal article" date="2019" name="Int. J. Syst. Evol. Microbiol.">
        <title>The Global Catalogue of Microorganisms (GCM) 10K type strain sequencing project: providing services to taxonomists for standard genome sequencing and annotation.</title>
        <authorList>
            <consortium name="The Broad Institute Genomics Platform"/>
            <consortium name="The Broad Institute Genome Sequencing Center for Infectious Disease"/>
            <person name="Wu L."/>
            <person name="Ma J."/>
        </authorList>
    </citation>
    <scope>NUCLEOTIDE SEQUENCE [LARGE SCALE GENOMIC DNA]</scope>
    <source>
        <strain evidence="3">JCM 31486</strain>
    </source>
</reference>
<feature type="region of interest" description="Disordered" evidence="1">
    <location>
        <begin position="89"/>
        <end position="109"/>
    </location>
</feature>
<name>A0ABW3MF35_9PSEU</name>
<gene>
    <name evidence="2" type="ORF">ACFQ1S_26940</name>
</gene>
<evidence type="ECO:0000256" key="1">
    <source>
        <dbReference type="SAM" id="MobiDB-lite"/>
    </source>
</evidence>
<proteinExistence type="predicted"/>
<feature type="compositionally biased region" description="Polar residues" evidence="1">
    <location>
        <begin position="89"/>
        <end position="99"/>
    </location>
</feature>
<protein>
    <submittedName>
        <fullName evidence="2">Uncharacterized protein</fullName>
    </submittedName>
</protein>
<dbReference type="Proteomes" id="UP001597045">
    <property type="component" value="Unassembled WGS sequence"/>
</dbReference>
<dbReference type="EMBL" id="JBHTIS010001864">
    <property type="protein sequence ID" value="MFD1048911.1"/>
    <property type="molecule type" value="Genomic_DNA"/>
</dbReference>
<evidence type="ECO:0000313" key="3">
    <source>
        <dbReference type="Proteomes" id="UP001597045"/>
    </source>
</evidence>
<evidence type="ECO:0000313" key="2">
    <source>
        <dbReference type="EMBL" id="MFD1048911.1"/>
    </source>
</evidence>
<comment type="caution">
    <text evidence="2">The sequence shown here is derived from an EMBL/GenBank/DDBJ whole genome shotgun (WGS) entry which is preliminary data.</text>
</comment>
<organism evidence="2 3">
    <name type="scientific">Kibdelosporangium lantanae</name>
    <dbReference type="NCBI Taxonomy" id="1497396"/>
    <lineage>
        <taxon>Bacteria</taxon>
        <taxon>Bacillati</taxon>
        <taxon>Actinomycetota</taxon>
        <taxon>Actinomycetes</taxon>
        <taxon>Pseudonocardiales</taxon>
        <taxon>Pseudonocardiaceae</taxon>
        <taxon>Kibdelosporangium</taxon>
    </lineage>
</organism>
<sequence length="109" mass="11317">MSGLTNVDNILIQQSPYEAIQFVSGSSITNVRINNATIQNTGTWVVQEQVGGSATISNSTATGTQAPAPVYNCGVGFTLTDGGGNSGVTTPTQCQNITHPTFPPYLPDN</sequence>
<keyword evidence="3" id="KW-1185">Reference proteome</keyword>
<feature type="non-terminal residue" evidence="2">
    <location>
        <position position="109"/>
    </location>
</feature>
<accession>A0ABW3MF35</accession>